<protein>
    <recommendedName>
        <fullName evidence="6">Lethal giant larvae homologue 2 domain-containing protein</fullName>
    </recommendedName>
</protein>
<organism evidence="7 8">
    <name type="scientific">Rhamnusium bicolor</name>
    <dbReference type="NCBI Taxonomy" id="1586634"/>
    <lineage>
        <taxon>Eukaryota</taxon>
        <taxon>Metazoa</taxon>
        <taxon>Ecdysozoa</taxon>
        <taxon>Arthropoda</taxon>
        <taxon>Hexapoda</taxon>
        <taxon>Insecta</taxon>
        <taxon>Pterygota</taxon>
        <taxon>Neoptera</taxon>
        <taxon>Endopterygota</taxon>
        <taxon>Coleoptera</taxon>
        <taxon>Polyphaga</taxon>
        <taxon>Cucujiformia</taxon>
        <taxon>Chrysomeloidea</taxon>
        <taxon>Cerambycidae</taxon>
        <taxon>Lepturinae</taxon>
        <taxon>Rhagiini</taxon>
        <taxon>Rhamnusium</taxon>
    </lineage>
</organism>
<evidence type="ECO:0000256" key="2">
    <source>
        <dbReference type="ARBA" id="ARBA00022483"/>
    </source>
</evidence>
<evidence type="ECO:0000313" key="7">
    <source>
        <dbReference type="EMBL" id="KAJ8935794.1"/>
    </source>
</evidence>
<dbReference type="Proteomes" id="UP001162156">
    <property type="component" value="Unassembled WGS sequence"/>
</dbReference>
<evidence type="ECO:0000259" key="6">
    <source>
        <dbReference type="Pfam" id="PF08366"/>
    </source>
</evidence>
<evidence type="ECO:0000256" key="3">
    <source>
        <dbReference type="ARBA" id="ARBA00022574"/>
    </source>
</evidence>
<keyword evidence="3" id="KW-0853">WD repeat</keyword>
<dbReference type="PANTHER" id="PTHR10241">
    <property type="entry name" value="LETHAL 2 GIANT LARVAE PROTEIN"/>
    <property type="match status" value="1"/>
</dbReference>
<keyword evidence="4" id="KW-0677">Repeat</keyword>
<dbReference type="SUPFAM" id="SSF50978">
    <property type="entry name" value="WD40 repeat-like"/>
    <property type="match status" value="1"/>
</dbReference>
<feature type="domain" description="Lethal giant larvae homologue 2" evidence="6">
    <location>
        <begin position="133"/>
        <end position="228"/>
    </location>
</feature>
<sequence>MKEITIRNKEGIVLNEDEEIADTANEYFINIDIQVSRKTHPGAIVHLSDNPLDASKLLIGFESGLVVLWDLRNKMVDMRWLTNELRSIAWHHEGKQFMCSHTDGTLTTWSLKSPSRYIHISQPHAKLTKDGKPEQCKPITKVEWKSSRTGEAYVIFSGGMPYDQTSRTPCITVVYSKTTTVLEMEHNVIDFITLCESPYTSELQEPYAIIALLQNDLVVMDLQTAGFPCLENPYPMDIHESPVTCCSYLADCPADLIPAFYSVGRAGAMKRTGFSEMDWPINGGTHADGSIKFWDASAGTLQVLYKLKTAKVFEKPKSRSLDSEDDPFAIQIISLCPESRKLCVAGASSHVILFTYRKTETNDEVTVLEIPIIYEVPEEAEISPDCQFSGPGSAGSGSKLDILDLDNKRMAYGNEAGIVIIDIEQRVCLLNVGSPDLYGAQDPYSRVPRSPKRGLALTDTLPINMDRDERQPRSPSIDQMGRSPESPFSFAPCPTPVEQAYEAMEEEKAVPIPQNRRKSSTWKAFNLKRQLSKVDIKIKNPLKEKRNNNPGEVEKSSPDSDENTVIDNQSVIDLTVVSPKPLDEDRCKKSSEEISDPVQFSPEEEPELPFLVGSLGTQYEYPISRKVGFITRPDNLDLVDEDGIPVRPPRHKKKHQEKRDQRLLSVPNIKFQKPEVQNYKDLRDKEDTVVSPQPSFTGNLMRRFSKF</sequence>
<evidence type="ECO:0000256" key="4">
    <source>
        <dbReference type="ARBA" id="ARBA00022737"/>
    </source>
</evidence>
<feature type="region of interest" description="Disordered" evidence="5">
    <location>
        <begin position="640"/>
        <end position="662"/>
    </location>
</feature>
<name>A0AAV8XBF2_9CUCU</name>
<gene>
    <name evidence="7" type="ORF">NQ314_012646</name>
</gene>
<dbReference type="AlphaFoldDB" id="A0AAV8XBF2"/>
<feature type="compositionally biased region" description="Basic and acidic residues" evidence="5">
    <location>
        <begin position="538"/>
        <end position="558"/>
    </location>
</feature>
<evidence type="ECO:0000256" key="5">
    <source>
        <dbReference type="SAM" id="MobiDB-lite"/>
    </source>
</evidence>
<dbReference type="GO" id="GO:0006887">
    <property type="term" value="P:exocytosis"/>
    <property type="evidence" value="ECO:0007669"/>
    <property type="project" value="UniProtKB-KW"/>
</dbReference>
<comment type="caution">
    <text evidence="7">The sequence shown here is derived from an EMBL/GenBank/DDBJ whole genome shotgun (WGS) entry which is preliminary data.</text>
</comment>
<feature type="region of interest" description="Disordered" evidence="5">
    <location>
        <begin position="538"/>
        <end position="603"/>
    </location>
</feature>
<feature type="compositionally biased region" description="Basic and acidic residues" evidence="5">
    <location>
        <begin position="581"/>
        <end position="592"/>
    </location>
</feature>
<dbReference type="InterPro" id="IPR013577">
    <property type="entry name" value="LLGL2"/>
</dbReference>
<dbReference type="GO" id="GO:0031201">
    <property type="term" value="C:SNARE complex"/>
    <property type="evidence" value="ECO:0007669"/>
    <property type="project" value="TreeGrafter"/>
</dbReference>
<proteinExistence type="inferred from homology"/>
<dbReference type="PANTHER" id="PTHR10241:SF25">
    <property type="entry name" value="TOMOSYN, ISOFORM C"/>
    <property type="match status" value="1"/>
</dbReference>
<reference evidence="7" key="1">
    <citation type="journal article" date="2023" name="Insect Mol. Biol.">
        <title>Genome sequencing provides insights into the evolution of gene families encoding plant cell wall-degrading enzymes in longhorned beetles.</title>
        <authorList>
            <person name="Shin N.R."/>
            <person name="Okamura Y."/>
            <person name="Kirsch R."/>
            <person name="Pauchet Y."/>
        </authorList>
    </citation>
    <scope>NUCLEOTIDE SEQUENCE</scope>
    <source>
        <strain evidence="7">RBIC_L_NR</strain>
    </source>
</reference>
<dbReference type="Gene3D" id="2.130.10.10">
    <property type="entry name" value="YVTN repeat-like/Quinoprotein amine dehydrogenase"/>
    <property type="match status" value="1"/>
</dbReference>
<dbReference type="GO" id="GO:0006893">
    <property type="term" value="P:Golgi to plasma membrane transport"/>
    <property type="evidence" value="ECO:0007669"/>
    <property type="project" value="TreeGrafter"/>
</dbReference>
<evidence type="ECO:0000313" key="8">
    <source>
        <dbReference type="Proteomes" id="UP001162156"/>
    </source>
</evidence>
<dbReference type="Pfam" id="PF08366">
    <property type="entry name" value="LLGL"/>
    <property type="match status" value="1"/>
</dbReference>
<dbReference type="InterPro" id="IPR036322">
    <property type="entry name" value="WD40_repeat_dom_sf"/>
</dbReference>
<dbReference type="InterPro" id="IPR000664">
    <property type="entry name" value="Lethal2_giant"/>
</dbReference>
<feature type="region of interest" description="Disordered" evidence="5">
    <location>
        <begin position="463"/>
        <end position="490"/>
    </location>
</feature>
<keyword evidence="8" id="KW-1185">Reference proteome</keyword>
<accession>A0AAV8XBF2</accession>
<dbReference type="GO" id="GO:0005096">
    <property type="term" value="F:GTPase activator activity"/>
    <property type="evidence" value="ECO:0007669"/>
    <property type="project" value="TreeGrafter"/>
</dbReference>
<dbReference type="PRINTS" id="PR00962">
    <property type="entry name" value="LETHAL2GIANT"/>
</dbReference>
<dbReference type="GO" id="GO:0019905">
    <property type="term" value="F:syntaxin binding"/>
    <property type="evidence" value="ECO:0007669"/>
    <property type="project" value="TreeGrafter"/>
</dbReference>
<dbReference type="InterPro" id="IPR015943">
    <property type="entry name" value="WD40/YVTN_repeat-like_dom_sf"/>
</dbReference>
<dbReference type="GO" id="GO:0045159">
    <property type="term" value="F:myosin II binding"/>
    <property type="evidence" value="ECO:0007669"/>
    <property type="project" value="TreeGrafter"/>
</dbReference>
<dbReference type="GO" id="GO:0005886">
    <property type="term" value="C:plasma membrane"/>
    <property type="evidence" value="ECO:0007669"/>
    <property type="project" value="TreeGrafter"/>
</dbReference>
<dbReference type="EMBL" id="JANEYF010003516">
    <property type="protein sequence ID" value="KAJ8935794.1"/>
    <property type="molecule type" value="Genomic_DNA"/>
</dbReference>
<evidence type="ECO:0000256" key="1">
    <source>
        <dbReference type="ARBA" id="ARBA00008070"/>
    </source>
</evidence>
<comment type="similarity">
    <text evidence="1">Belongs to the WD repeat L(2)GL family.</text>
</comment>
<keyword evidence="2" id="KW-0268">Exocytosis</keyword>